<dbReference type="EMBL" id="JAUJLE010000003">
    <property type="protein sequence ID" value="KAK1015079.1"/>
    <property type="molecule type" value="Genomic_DNA"/>
</dbReference>
<feature type="compositionally biased region" description="Low complexity" evidence="1">
    <location>
        <begin position="481"/>
        <end position="514"/>
    </location>
</feature>
<protein>
    <submittedName>
        <fullName evidence="2">Uncharacterized protein</fullName>
    </submittedName>
</protein>
<proteinExistence type="predicted"/>
<feature type="region of interest" description="Disordered" evidence="1">
    <location>
        <begin position="148"/>
        <end position="204"/>
    </location>
</feature>
<dbReference type="AlphaFoldDB" id="A0AAN6R2B5"/>
<feature type="compositionally biased region" description="Polar residues" evidence="1">
    <location>
        <begin position="157"/>
        <end position="191"/>
    </location>
</feature>
<feature type="region of interest" description="Disordered" evidence="1">
    <location>
        <begin position="46"/>
        <end position="65"/>
    </location>
</feature>
<reference evidence="2" key="1">
    <citation type="submission" date="2023-06" db="EMBL/GenBank/DDBJ databases">
        <title>Black Yeasts Isolated from many extreme environments.</title>
        <authorList>
            <person name="Coleine C."/>
            <person name="Stajich J.E."/>
            <person name="Selbmann L."/>
        </authorList>
    </citation>
    <scope>NUCLEOTIDE SEQUENCE</scope>
    <source>
        <strain evidence="2">CCFEE 5200</strain>
    </source>
</reference>
<gene>
    <name evidence="2" type="ORF">LTR91_000881</name>
</gene>
<feature type="compositionally biased region" description="Polar residues" evidence="1">
    <location>
        <begin position="515"/>
        <end position="540"/>
    </location>
</feature>
<evidence type="ECO:0000256" key="1">
    <source>
        <dbReference type="SAM" id="MobiDB-lite"/>
    </source>
</evidence>
<organism evidence="2 3">
    <name type="scientific">Friedmanniomyces endolithicus</name>
    <dbReference type="NCBI Taxonomy" id="329885"/>
    <lineage>
        <taxon>Eukaryota</taxon>
        <taxon>Fungi</taxon>
        <taxon>Dikarya</taxon>
        <taxon>Ascomycota</taxon>
        <taxon>Pezizomycotina</taxon>
        <taxon>Dothideomycetes</taxon>
        <taxon>Dothideomycetidae</taxon>
        <taxon>Mycosphaerellales</taxon>
        <taxon>Teratosphaeriaceae</taxon>
        <taxon>Friedmanniomyces</taxon>
    </lineage>
</organism>
<feature type="region of interest" description="Disordered" evidence="1">
    <location>
        <begin position="451"/>
        <end position="547"/>
    </location>
</feature>
<evidence type="ECO:0000313" key="2">
    <source>
        <dbReference type="EMBL" id="KAK1015079.1"/>
    </source>
</evidence>
<name>A0AAN6R2B5_9PEZI</name>
<sequence length="656" mass="70549">MDPEAARMHADLGNLRRETISAPTVDAKGRPIREDPRAAQAVFDMDEERRRRIREDAPPGEQGTDKAIKLSAWNSAKIVETGGRDAGLANRFNGQGHRAQLTAKLAQHGEYDEGREAAESRHGEERQLYLQERAAAAAATGKNNYIATAQPARRPGQLNNGRINSTPRSFSATQSNKQQLNRGRRASNSTPRAYRAPSPRTAGTVRFRGGQRVQHRVPVLRPKVTHPKSSAAPTTPSNTSVRIAPIVKRIATPINRPQPAAPAVVPTHPNGVPPHQQASKSTEVSPAVEPSASSLNRLQPAALAILRTLLNAALCDQQAPKAAASAGSTQVCEPDAIEQSKRHIAAYHATNPSEESLDYYQRHPEQTHLVKRAHYKLIKDLNDLAKNTDTREVARYLDFNKSHVWMYEEVLTAKSMVEKGQIEELNARYAAQPVLAYFGDAAKFYYGDKSKSTEDTAAPSPPSPEKNDVQLAGAKDPPEMAPTSSVAATTEATPAPAAGPHAPAAGPHAPPGSSNQAPSTSIPVRDPASTTVNPLQQVPTTGGPGHLSAVFHDVSGTYLGEKSWSTRLAANITIDVKGLESGLNLIKLVDDVEAFARELGRTAESPISQALRRAGEELTAYGRAMSDASTEGSQRIPGHGMWPEGYDADISDGEEL</sequence>
<keyword evidence="3" id="KW-1185">Reference proteome</keyword>
<feature type="compositionally biased region" description="Acidic residues" evidence="1">
    <location>
        <begin position="646"/>
        <end position="656"/>
    </location>
</feature>
<dbReference type="Proteomes" id="UP001175353">
    <property type="component" value="Unassembled WGS sequence"/>
</dbReference>
<feature type="region of interest" description="Disordered" evidence="1">
    <location>
        <begin position="624"/>
        <end position="656"/>
    </location>
</feature>
<feature type="region of interest" description="Disordered" evidence="1">
    <location>
        <begin position="255"/>
        <end position="292"/>
    </location>
</feature>
<feature type="compositionally biased region" description="Basic and acidic residues" evidence="1">
    <location>
        <begin position="47"/>
        <end position="65"/>
    </location>
</feature>
<evidence type="ECO:0000313" key="3">
    <source>
        <dbReference type="Proteomes" id="UP001175353"/>
    </source>
</evidence>
<comment type="caution">
    <text evidence="2">The sequence shown here is derived from an EMBL/GenBank/DDBJ whole genome shotgun (WGS) entry which is preliminary data.</text>
</comment>
<accession>A0AAN6R2B5</accession>